<evidence type="ECO:0000259" key="5">
    <source>
        <dbReference type="PROSITE" id="PS51782"/>
    </source>
</evidence>
<sequence>MPASSPCINARAPTFRNLLPLPTTITITDSFKFVDNMGFSNSFLPVILTGAAVILSAQNVQAIPHAAVPSGVRYTNSSVATPPVTAAPHASSTEPNRVGIMDVDPNMPHDPNPDCEFWWDNDGSVACEDIAPSFKIKFEDFLSWNPSITKDCGNFITGRSYCIEGPEVVVPTTSDSPPPTTTGPPVIETPSPIQPGMVENCNKFYKVEKNEICSIIAPKLGLSESDIIKWNPGVGSDCTGIWANVYICVGVVGGNPSTPTTTTSIGNGVTTPSPIQPGMVENCDEFYKVQKDELCNTIASKLGVSESDIKKWNPGVGSDCTGIWANVYICVGVIGGNPSTPTTTTSIGNGVTTPTPTQPGMISNCEKFHRVEKDQTCAWIAAKYGIAPSRLEEWHTSITNGCEGLWANAYVCVRPQGYNPPTKLECFTQGWVWGDNYQAAWDSVAQWCDGKDTSDGSYGYQPGQIKYGCFNTPFGPHAIRWVGRNDFGSGASLEPSTCEGMLYHLIQNCPKGGKSWFEGWYIEGSVPENGSRC</sequence>
<feature type="domain" description="LysM" evidence="5">
    <location>
        <begin position="203"/>
        <end position="249"/>
    </location>
</feature>
<evidence type="ECO:0000313" key="6">
    <source>
        <dbReference type="EMBL" id="RSL78809.1"/>
    </source>
</evidence>
<name>A0A428RMS2_9HYPO</name>
<feature type="domain" description="LysM" evidence="5">
    <location>
        <begin position="285"/>
        <end position="331"/>
    </location>
</feature>
<dbReference type="InterPro" id="IPR036779">
    <property type="entry name" value="LysM_dom_sf"/>
</dbReference>
<proteinExistence type="inferred from homology"/>
<protein>
    <recommendedName>
        <fullName evidence="5">LysM domain-containing protein</fullName>
    </recommendedName>
</protein>
<feature type="domain" description="LysM" evidence="5">
    <location>
        <begin position="367"/>
        <end position="413"/>
    </location>
</feature>
<evidence type="ECO:0000313" key="7">
    <source>
        <dbReference type="Proteomes" id="UP000287972"/>
    </source>
</evidence>
<gene>
    <name evidence="6" type="ORF">CEP51_007869</name>
</gene>
<dbReference type="PANTHER" id="PTHR34997:SF2">
    <property type="entry name" value="LYSM DOMAIN-CONTAINING PROTEIN-RELATED"/>
    <property type="match status" value="1"/>
</dbReference>
<dbReference type="InterPro" id="IPR052210">
    <property type="entry name" value="LysM1-like"/>
</dbReference>
<reference evidence="6 7" key="1">
    <citation type="submission" date="2017-06" db="EMBL/GenBank/DDBJ databases">
        <title>Comparative genomic analysis of Ambrosia Fusariam Clade fungi.</title>
        <authorList>
            <person name="Stajich J.E."/>
            <person name="Carrillo J."/>
            <person name="Kijimoto T."/>
            <person name="Eskalen A."/>
            <person name="O'Donnell K."/>
            <person name="Kasson M."/>
        </authorList>
    </citation>
    <scope>NUCLEOTIDE SEQUENCE [LARGE SCALE GENOMIC DNA]</scope>
    <source>
        <strain evidence="6 7">NRRL62606</strain>
    </source>
</reference>
<dbReference type="Pfam" id="PF01476">
    <property type="entry name" value="LysM"/>
    <property type="match status" value="2"/>
</dbReference>
<dbReference type="Proteomes" id="UP000287972">
    <property type="component" value="Unassembled WGS sequence"/>
</dbReference>
<dbReference type="SMART" id="SM00257">
    <property type="entry name" value="LysM"/>
    <property type="match status" value="3"/>
</dbReference>
<dbReference type="PROSITE" id="PS51782">
    <property type="entry name" value="LYSM"/>
    <property type="match status" value="3"/>
</dbReference>
<dbReference type="SUPFAM" id="SSF54106">
    <property type="entry name" value="LysM domain"/>
    <property type="match status" value="3"/>
</dbReference>
<accession>A0A428RMS2</accession>
<dbReference type="CDD" id="cd00118">
    <property type="entry name" value="LysM"/>
    <property type="match status" value="3"/>
</dbReference>
<comment type="similarity">
    <text evidence="4">Belongs to the secreted LysM effector family.</text>
</comment>
<dbReference type="EMBL" id="NKCL01000195">
    <property type="protein sequence ID" value="RSL78809.1"/>
    <property type="molecule type" value="Genomic_DNA"/>
</dbReference>
<dbReference type="AlphaFoldDB" id="A0A428RMS2"/>
<organism evidence="6 7">
    <name type="scientific">Fusarium floridanum</name>
    <dbReference type="NCBI Taxonomy" id="1325733"/>
    <lineage>
        <taxon>Eukaryota</taxon>
        <taxon>Fungi</taxon>
        <taxon>Dikarya</taxon>
        <taxon>Ascomycota</taxon>
        <taxon>Pezizomycotina</taxon>
        <taxon>Sordariomycetes</taxon>
        <taxon>Hypocreomycetidae</taxon>
        <taxon>Hypocreales</taxon>
        <taxon>Nectriaceae</taxon>
        <taxon>Fusarium</taxon>
        <taxon>Fusarium solani species complex</taxon>
    </lineage>
</organism>
<keyword evidence="7" id="KW-1185">Reference proteome</keyword>
<evidence type="ECO:0000256" key="2">
    <source>
        <dbReference type="ARBA" id="ARBA00022729"/>
    </source>
</evidence>
<keyword evidence="1" id="KW-0147">Chitin-binding</keyword>
<dbReference type="PANTHER" id="PTHR34997">
    <property type="entry name" value="AM15"/>
    <property type="match status" value="1"/>
</dbReference>
<evidence type="ECO:0000256" key="3">
    <source>
        <dbReference type="ARBA" id="ARBA00023026"/>
    </source>
</evidence>
<evidence type="ECO:0000256" key="4">
    <source>
        <dbReference type="ARBA" id="ARBA00044955"/>
    </source>
</evidence>
<dbReference type="Gene3D" id="3.10.350.10">
    <property type="entry name" value="LysM domain"/>
    <property type="match status" value="4"/>
</dbReference>
<keyword evidence="3" id="KW-0843">Virulence</keyword>
<dbReference type="InterPro" id="IPR018392">
    <property type="entry name" value="LysM"/>
</dbReference>
<evidence type="ECO:0000256" key="1">
    <source>
        <dbReference type="ARBA" id="ARBA00022669"/>
    </source>
</evidence>
<dbReference type="GO" id="GO:0008061">
    <property type="term" value="F:chitin binding"/>
    <property type="evidence" value="ECO:0007669"/>
    <property type="project" value="UniProtKB-KW"/>
</dbReference>
<comment type="caution">
    <text evidence="6">The sequence shown here is derived from an EMBL/GenBank/DDBJ whole genome shotgun (WGS) entry which is preliminary data.</text>
</comment>
<keyword evidence="2" id="KW-0732">Signal</keyword>